<gene>
    <name evidence="4" type="ORF">AR543_07330</name>
</gene>
<dbReference type="InterPro" id="IPR052515">
    <property type="entry name" value="Gfo/Idh/MocA_Oxidoreductase"/>
</dbReference>
<dbReference type="Pfam" id="PF01408">
    <property type="entry name" value="GFO_IDH_MocA"/>
    <property type="match status" value="1"/>
</dbReference>
<dbReference type="InterPro" id="IPR036291">
    <property type="entry name" value="NAD(P)-bd_dom_sf"/>
</dbReference>
<dbReference type="STRING" id="1616788.AR543_07330"/>
<evidence type="ECO:0000313" key="4">
    <source>
        <dbReference type="EMBL" id="ANF95835.1"/>
    </source>
</evidence>
<protein>
    <submittedName>
        <fullName evidence="4">Oxidoreductase</fullName>
    </submittedName>
</protein>
<accession>A0A172ZDW6</accession>
<reference evidence="4 5" key="2">
    <citation type="journal article" date="2016" name="Int. J. Syst. Evol. Microbiol.">
        <title>Paenibacillus bovis sp. nov., isolated from raw yak (Bos grunniens) milk.</title>
        <authorList>
            <person name="Gao C."/>
            <person name="Han J."/>
            <person name="Liu Z."/>
            <person name="Xu X."/>
            <person name="Hang F."/>
            <person name="Wu Z."/>
        </authorList>
    </citation>
    <scope>NUCLEOTIDE SEQUENCE [LARGE SCALE GENOMIC DNA]</scope>
    <source>
        <strain evidence="4 5">BD3526</strain>
    </source>
</reference>
<evidence type="ECO:0000259" key="3">
    <source>
        <dbReference type="Pfam" id="PF02894"/>
    </source>
</evidence>
<dbReference type="PANTHER" id="PTHR43249:SF1">
    <property type="entry name" value="D-GLUCOSIDE 3-DEHYDROGENASE"/>
    <property type="match status" value="1"/>
</dbReference>
<comment type="similarity">
    <text evidence="1">Belongs to the Gfo/Idh/MocA family.</text>
</comment>
<dbReference type="OrthoDB" id="9815825at2"/>
<organism evidence="4 5">
    <name type="scientific">Paenibacillus bovis</name>
    <dbReference type="NCBI Taxonomy" id="1616788"/>
    <lineage>
        <taxon>Bacteria</taxon>
        <taxon>Bacillati</taxon>
        <taxon>Bacillota</taxon>
        <taxon>Bacilli</taxon>
        <taxon>Bacillales</taxon>
        <taxon>Paenibacillaceae</taxon>
        <taxon>Paenibacillus</taxon>
    </lineage>
</organism>
<dbReference type="EMBL" id="CP013023">
    <property type="protein sequence ID" value="ANF95835.1"/>
    <property type="molecule type" value="Genomic_DNA"/>
</dbReference>
<proteinExistence type="inferred from homology"/>
<dbReference type="Gene3D" id="3.30.360.10">
    <property type="entry name" value="Dihydrodipicolinate Reductase, domain 2"/>
    <property type="match status" value="1"/>
</dbReference>
<evidence type="ECO:0000313" key="5">
    <source>
        <dbReference type="Proteomes" id="UP000078148"/>
    </source>
</evidence>
<feature type="domain" description="Gfo/Idh/MocA-like oxidoreductase C-terminal" evidence="3">
    <location>
        <begin position="140"/>
        <end position="351"/>
    </location>
</feature>
<dbReference type="SUPFAM" id="SSF51735">
    <property type="entry name" value="NAD(P)-binding Rossmann-fold domains"/>
    <property type="match status" value="1"/>
</dbReference>
<feature type="domain" description="Gfo/Idh/MocA-like oxidoreductase N-terminal" evidence="2">
    <location>
        <begin position="6"/>
        <end position="124"/>
    </location>
</feature>
<dbReference type="SUPFAM" id="SSF55347">
    <property type="entry name" value="Glyceraldehyde-3-phosphate dehydrogenase-like, C-terminal domain"/>
    <property type="match status" value="1"/>
</dbReference>
<keyword evidence="5" id="KW-1185">Reference proteome</keyword>
<dbReference type="InterPro" id="IPR000683">
    <property type="entry name" value="Gfo/Idh/MocA-like_OxRdtase_N"/>
</dbReference>
<dbReference type="RefSeq" id="WP_060533145.1">
    <property type="nucleotide sequence ID" value="NZ_CP013023.1"/>
</dbReference>
<dbReference type="Gene3D" id="3.40.50.720">
    <property type="entry name" value="NAD(P)-binding Rossmann-like Domain"/>
    <property type="match status" value="1"/>
</dbReference>
<dbReference type="PANTHER" id="PTHR43249">
    <property type="entry name" value="UDP-N-ACETYL-2-AMINO-2-DEOXY-D-GLUCURONATE OXIDASE"/>
    <property type="match status" value="1"/>
</dbReference>
<name>A0A172ZDW6_9BACL</name>
<dbReference type="InterPro" id="IPR004104">
    <property type="entry name" value="Gfo/Idh/MocA-like_OxRdtase_C"/>
</dbReference>
<dbReference type="KEGG" id="pbv:AR543_07330"/>
<dbReference type="Proteomes" id="UP000078148">
    <property type="component" value="Chromosome"/>
</dbReference>
<reference evidence="5" key="1">
    <citation type="submission" date="2015-10" db="EMBL/GenBank/DDBJ databases">
        <title>Genome of Paenibacillus bovis sp. nov.</title>
        <authorList>
            <person name="Wu Z."/>
            <person name="Gao C."/>
            <person name="Liu Z."/>
            <person name="Zheng H."/>
        </authorList>
    </citation>
    <scope>NUCLEOTIDE SEQUENCE [LARGE SCALE GENOMIC DNA]</scope>
    <source>
        <strain evidence="5">BD3526</strain>
    </source>
</reference>
<evidence type="ECO:0000259" key="2">
    <source>
        <dbReference type="Pfam" id="PF01408"/>
    </source>
</evidence>
<dbReference type="GO" id="GO:0000166">
    <property type="term" value="F:nucleotide binding"/>
    <property type="evidence" value="ECO:0007669"/>
    <property type="project" value="InterPro"/>
</dbReference>
<sequence length="353" mass="39359">MKTTIGIGVIGTGNISEYHLKPYAKHEGVSILGICDKNEERAKTVAAKYEGARAYSDYNELLADPEIDAVSICTWNNTHAEISIAALRAGKHVLVEKPLCRTMEEAHQIEAAVRESGKLLMVGFVRRYDDNAQMLKHFSDQGDFGDIYYAKASYIRRFGNPGGWFSDIERSGGGPVIDIGVHVIDLCWYLMGRPEPFSVSGNTYYELGNRAHIQHLSHYKASDYDATKNDVEDMANVMIRFKNGASLMVDVSFSLHAKENEGMIRMYGSKGGFEVDPAVSITTEKYNTVLNIQPQTDHPGFHFEGAFANEIGHFIECVRTGSQPISPVEDGVQMMRMLTAIYESARLRREVVL</sequence>
<dbReference type="Pfam" id="PF02894">
    <property type="entry name" value="GFO_IDH_MocA_C"/>
    <property type="match status" value="1"/>
</dbReference>
<dbReference type="AlphaFoldDB" id="A0A172ZDW6"/>
<evidence type="ECO:0000256" key="1">
    <source>
        <dbReference type="ARBA" id="ARBA00010928"/>
    </source>
</evidence>